<organism evidence="2">
    <name type="scientific">viral metagenome</name>
    <dbReference type="NCBI Taxonomy" id="1070528"/>
    <lineage>
        <taxon>unclassified sequences</taxon>
        <taxon>metagenomes</taxon>
        <taxon>organismal metagenomes</taxon>
    </lineage>
</organism>
<evidence type="ECO:0000313" key="2">
    <source>
        <dbReference type="EMBL" id="QHT16119.1"/>
    </source>
</evidence>
<dbReference type="EMBL" id="MN739616">
    <property type="protein sequence ID" value="QHT16119.1"/>
    <property type="molecule type" value="Genomic_DNA"/>
</dbReference>
<evidence type="ECO:0000259" key="1">
    <source>
        <dbReference type="PROSITE" id="PS50089"/>
    </source>
</evidence>
<dbReference type="InterPro" id="IPR013083">
    <property type="entry name" value="Znf_RING/FYVE/PHD"/>
</dbReference>
<proteinExistence type="predicted"/>
<dbReference type="Pfam" id="PF13639">
    <property type="entry name" value="zf-RING_2"/>
    <property type="match status" value="1"/>
</dbReference>
<accession>A0A6C0DJM1</accession>
<sequence>MSVHQLSENTYLIPDSTIIMDKFMNTKTNRRIIRKCSFCNCEGHNVSTCNDHALTNFHNYLIYYKNNNTSNSSSNYILNVLLTIENVERFLYEFCSISIENRKLLKAYACRYCNSRIRSLLTTSINKIIVQLFDMNYNYLFNNDEFILFDQETTLRISDYINNVLLNYVIYYDLDNENNSNQNNFHYNQDNQDNHKFNIILNDDSYEETTDENECAICYNPYHLKNGTSFICNHNFCVDCTIQLVKTKHKNCPSCRSTIEKITCYNNKTFDKLKF</sequence>
<protein>
    <recommendedName>
        <fullName evidence="1">RING-type domain-containing protein</fullName>
    </recommendedName>
</protein>
<dbReference type="Gene3D" id="3.30.40.10">
    <property type="entry name" value="Zinc/RING finger domain, C3HC4 (zinc finger)"/>
    <property type="match status" value="1"/>
</dbReference>
<reference evidence="2" key="1">
    <citation type="journal article" date="2020" name="Nature">
        <title>Giant virus diversity and host interactions through global metagenomics.</title>
        <authorList>
            <person name="Schulz F."/>
            <person name="Roux S."/>
            <person name="Paez-Espino D."/>
            <person name="Jungbluth S."/>
            <person name="Walsh D.A."/>
            <person name="Denef V.J."/>
            <person name="McMahon K.D."/>
            <person name="Konstantinidis K.T."/>
            <person name="Eloe-Fadrosh E.A."/>
            <person name="Kyrpides N.C."/>
            <person name="Woyke T."/>
        </authorList>
    </citation>
    <scope>NUCLEOTIDE SEQUENCE</scope>
    <source>
        <strain evidence="2">GVMAG-M-3300023174-182</strain>
    </source>
</reference>
<dbReference type="InterPro" id="IPR001841">
    <property type="entry name" value="Znf_RING"/>
</dbReference>
<name>A0A6C0DJM1_9ZZZZ</name>
<dbReference type="AlphaFoldDB" id="A0A6C0DJM1"/>
<dbReference type="SUPFAM" id="SSF57850">
    <property type="entry name" value="RING/U-box"/>
    <property type="match status" value="1"/>
</dbReference>
<dbReference type="PROSITE" id="PS50089">
    <property type="entry name" value="ZF_RING_2"/>
    <property type="match status" value="1"/>
</dbReference>
<feature type="domain" description="RING-type" evidence="1">
    <location>
        <begin position="215"/>
        <end position="256"/>
    </location>
</feature>